<dbReference type="Pfam" id="PF00171">
    <property type="entry name" value="Aldedh"/>
    <property type="match status" value="1"/>
</dbReference>
<dbReference type="PROSITE" id="PS00687">
    <property type="entry name" value="ALDEHYDE_DEHYDR_GLU"/>
    <property type="match status" value="1"/>
</dbReference>
<dbReference type="Proteomes" id="UP000449906">
    <property type="component" value="Unassembled WGS sequence"/>
</dbReference>
<evidence type="ECO:0000313" key="7">
    <source>
        <dbReference type="Proteomes" id="UP000449906"/>
    </source>
</evidence>
<evidence type="ECO:0000256" key="1">
    <source>
        <dbReference type="ARBA" id="ARBA00009986"/>
    </source>
</evidence>
<evidence type="ECO:0000259" key="5">
    <source>
        <dbReference type="Pfam" id="PF00171"/>
    </source>
</evidence>
<dbReference type="FunFam" id="3.40.605.10:FF:000007">
    <property type="entry name" value="NAD/NADP-dependent betaine aldehyde dehydrogenase"/>
    <property type="match status" value="1"/>
</dbReference>
<dbReference type="SUPFAM" id="SSF53720">
    <property type="entry name" value="ALDH-like"/>
    <property type="match status" value="1"/>
</dbReference>
<dbReference type="InterPro" id="IPR016162">
    <property type="entry name" value="Ald_DH_N"/>
</dbReference>
<comment type="caution">
    <text evidence="6">The sequence shown here is derived from an EMBL/GenBank/DDBJ whole genome shotgun (WGS) entry which is preliminary data.</text>
</comment>
<dbReference type="InterPro" id="IPR016163">
    <property type="entry name" value="Ald_DH_C"/>
</dbReference>
<accession>A0A7J5E2W7</accession>
<dbReference type="InterPro" id="IPR016161">
    <property type="entry name" value="Ald_DH/histidinol_DH"/>
</dbReference>
<feature type="active site" evidence="3">
    <location>
        <position position="277"/>
    </location>
</feature>
<dbReference type="Gene3D" id="3.40.605.10">
    <property type="entry name" value="Aldehyde Dehydrogenase, Chain A, domain 1"/>
    <property type="match status" value="1"/>
</dbReference>
<gene>
    <name evidence="6" type="ORF">F9L07_12665</name>
</gene>
<evidence type="ECO:0000256" key="4">
    <source>
        <dbReference type="RuleBase" id="RU003345"/>
    </source>
</evidence>
<organism evidence="6 7">
    <name type="scientific">Nocardioides simplex</name>
    <name type="common">Arthrobacter simplex</name>
    <dbReference type="NCBI Taxonomy" id="2045"/>
    <lineage>
        <taxon>Bacteria</taxon>
        <taxon>Bacillati</taxon>
        <taxon>Actinomycetota</taxon>
        <taxon>Actinomycetes</taxon>
        <taxon>Propionibacteriales</taxon>
        <taxon>Nocardioidaceae</taxon>
        <taxon>Pimelobacter</taxon>
    </lineage>
</organism>
<evidence type="ECO:0000256" key="2">
    <source>
        <dbReference type="ARBA" id="ARBA00023002"/>
    </source>
</evidence>
<sequence length="508" mass="52682">MQHIILTNVISRSDDQSVTTAEKTPLTPVPSGDHPGTFIGGAWLDRSTSFPSVDPATGETFGHISASEVADVDRAVAAARAAARTWARTSPSERGAILGRWAGLVFQNMHRLAALEARNVGKPLSGGLLNVQIAGSILQFTAGGADKLTGATLPTRSPDFFGFTRREPHGVCAIVLPWNVPAVLFAANIGPALAAGNAVVLKPSEVAPLVIHALVELAEEAGLPAGVLNVLTGVGVELGATLVSHPGIDHISFVGSVATGRLVMQAAAQNLTPIKVELGGKSPNVVFADADLDVAVPAIVRSITENAGQNCNAGSRLLVQADVADEVRSRVVAAMAEIRIGAWHEDLDMGPLVNPVQHERVSGLVTGALGDGVELILGGERPTGRDGGNFLAPTVLSVTDRTAPIVGQEIFGPVLTVETFTDDADALALANGTDFGLLACIWTNDVSRALRMSSEIGAGQISVNQFSDAGVIGMPFNMAKQSGFSSGNGYRALYEFTREKAVAVKLLG</sequence>
<dbReference type="EMBL" id="WBVM01000001">
    <property type="protein sequence ID" value="KAB2812599.1"/>
    <property type="molecule type" value="Genomic_DNA"/>
</dbReference>
<evidence type="ECO:0000313" key="6">
    <source>
        <dbReference type="EMBL" id="KAB2812599.1"/>
    </source>
</evidence>
<dbReference type="GO" id="GO:0016620">
    <property type="term" value="F:oxidoreductase activity, acting on the aldehyde or oxo group of donors, NAD or NADP as acceptor"/>
    <property type="evidence" value="ECO:0007669"/>
    <property type="project" value="InterPro"/>
</dbReference>
<protein>
    <submittedName>
        <fullName evidence="6">Aldehyde dehydrogenase family protein</fullName>
    </submittedName>
</protein>
<evidence type="ECO:0000256" key="3">
    <source>
        <dbReference type="PROSITE-ProRule" id="PRU10007"/>
    </source>
</evidence>
<proteinExistence type="inferred from homology"/>
<dbReference type="Gene3D" id="3.40.309.10">
    <property type="entry name" value="Aldehyde Dehydrogenase, Chain A, domain 2"/>
    <property type="match status" value="1"/>
</dbReference>
<reference evidence="6 7" key="1">
    <citation type="submission" date="2019-09" db="EMBL/GenBank/DDBJ databases">
        <title>Pimelobacter sp. isolated from Paulinella.</title>
        <authorList>
            <person name="Jeong S.E."/>
        </authorList>
    </citation>
    <scope>NUCLEOTIDE SEQUENCE [LARGE SCALE GENOMIC DNA]</scope>
    <source>
        <strain evidence="6 7">Pch-N</strain>
    </source>
</reference>
<feature type="domain" description="Aldehyde dehydrogenase" evidence="5">
    <location>
        <begin position="45"/>
        <end position="502"/>
    </location>
</feature>
<dbReference type="InterPro" id="IPR029510">
    <property type="entry name" value="Ald_DH_CS_GLU"/>
</dbReference>
<dbReference type="InterPro" id="IPR015590">
    <property type="entry name" value="Aldehyde_DH_dom"/>
</dbReference>
<dbReference type="PANTHER" id="PTHR11699">
    <property type="entry name" value="ALDEHYDE DEHYDROGENASE-RELATED"/>
    <property type="match status" value="1"/>
</dbReference>
<comment type="similarity">
    <text evidence="1 4">Belongs to the aldehyde dehydrogenase family.</text>
</comment>
<keyword evidence="2 4" id="KW-0560">Oxidoreductase</keyword>
<dbReference type="AlphaFoldDB" id="A0A7J5E2W7"/>
<name>A0A7J5E2W7_NOCSI</name>